<feature type="transmembrane region" description="Helical" evidence="9">
    <location>
        <begin position="30"/>
        <end position="49"/>
    </location>
</feature>
<feature type="transmembrane region" description="Helical" evidence="9">
    <location>
        <begin position="371"/>
        <end position="390"/>
    </location>
</feature>
<keyword evidence="8 9" id="KW-0472">Membrane</keyword>
<evidence type="ECO:0000256" key="9">
    <source>
        <dbReference type="SAM" id="Phobius"/>
    </source>
</evidence>
<sequence>MTPRVATKAKIWLATMWRDPSLEGTLRRSLILLALVTALTAWFSQTFFFPDEHFQILEYMAMKLGLTSPAELPWEYAAKARPFFQPFLYFLIAKPLTLLGLDPFALMFVLRAVTGAFSLYVLAVFARFLISDLSRPGARMAYARLLPFMGFLPYLFVRTASETASAAFFALALVVAVRGKDRLAPLFWAGLLCGAAFECRFQAALLVLGLFAWLAFQARLHWTKLAAFIAGGLAVVAISALIDRWGYGVWCFPPWNYVDVNLIQGVASRVFGTSPWFAYFYLEIGTIFAPITAALMIAMVIAVIRNPRHVIIWATVPFFLVHCLMGHKEERFLFPLVYFFTAYPVMAFAPGRPFPVFERVWAYRQSFAAKFVLWTAVVAMVFLALYPFGLRPHMRMAKYLYRHFPSGFQGFSYEADRFDNYPMVRPKPYRIDILFDRADLEAQLKKGPVYLMTDYPALPPVAKGVKAELLYSEYLFASSPQSAIAATKFLCAYADMKRKGPIHPPKLRFLTLYKIEPGQGNTPVAPCKPNWD</sequence>
<evidence type="ECO:0000256" key="4">
    <source>
        <dbReference type="ARBA" id="ARBA00022679"/>
    </source>
</evidence>
<keyword evidence="7 9" id="KW-1133">Transmembrane helix</keyword>
<feature type="transmembrane region" description="Helical" evidence="9">
    <location>
        <begin position="186"/>
        <end position="216"/>
    </location>
</feature>
<accession>A0A846N0J7</accession>
<dbReference type="Proteomes" id="UP000570514">
    <property type="component" value="Unassembled WGS sequence"/>
</dbReference>
<evidence type="ECO:0000256" key="6">
    <source>
        <dbReference type="ARBA" id="ARBA00022824"/>
    </source>
</evidence>
<organism evidence="10 11">
    <name type="scientific">Rhizomicrobium palustre</name>
    <dbReference type="NCBI Taxonomy" id="189966"/>
    <lineage>
        <taxon>Bacteria</taxon>
        <taxon>Pseudomonadati</taxon>
        <taxon>Pseudomonadota</taxon>
        <taxon>Alphaproteobacteria</taxon>
        <taxon>Micropepsales</taxon>
        <taxon>Micropepsaceae</taxon>
        <taxon>Rhizomicrobium</taxon>
    </lineage>
</organism>
<dbReference type="GO" id="GO:0000030">
    <property type="term" value="F:mannosyltransferase activity"/>
    <property type="evidence" value="ECO:0007669"/>
    <property type="project" value="TreeGrafter"/>
</dbReference>
<keyword evidence="11" id="KW-1185">Reference proteome</keyword>
<feature type="transmembrane region" description="Helical" evidence="9">
    <location>
        <begin position="163"/>
        <end position="179"/>
    </location>
</feature>
<dbReference type="AlphaFoldDB" id="A0A846N0J7"/>
<feature type="transmembrane region" description="Helical" evidence="9">
    <location>
        <begin position="278"/>
        <end position="304"/>
    </location>
</feature>
<reference evidence="10 11" key="1">
    <citation type="submission" date="2020-03" db="EMBL/GenBank/DDBJ databases">
        <title>Genomic Encyclopedia of Type Strains, Phase IV (KMG-IV): sequencing the most valuable type-strain genomes for metagenomic binning, comparative biology and taxonomic classification.</title>
        <authorList>
            <person name="Goeker M."/>
        </authorList>
    </citation>
    <scope>NUCLEOTIDE SEQUENCE [LARGE SCALE GENOMIC DNA]</scope>
    <source>
        <strain evidence="10 11">DSM 19867</strain>
    </source>
</reference>
<gene>
    <name evidence="10" type="ORF">FHS83_002189</name>
</gene>
<evidence type="ECO:0000256" key="3">
    <source>
        <dbReference type="ARBA" id="ARBA00022676"/>
    </source>
</evidence>
<dbReference type="EMBL" id="JAASRM010000001">
    <property type="protein sequence ID" value="NIK88871.1"/>
    <property type="molecule type" value="Genomic_DNA"/>
</dbReference>
<evidence type="ECO:0000256" key="1">
    <source>
        <dbReference type="ARBA" id="ARBA00004127"/>
    </source>
</evidence>
<keyword evidence="3 10" id="KW-0328">Glycosyltransferase</keyword>
<name>A0A846N0J7_9PROT</name>
<dbReference type="EC" id="2.4.1.-" evidence="10"/>
<keyword evidence="5 9" id="KW-0812">Transmembrane</keyword>
<comment type="subcellular location">
    <subcellularLocation>
        <location evidence="1">Endomembrane system</location>
        <topology evidence="1">Multi-pass membrane protein</topology>
    </subcellularLocation>
    <subcellularLocation>
        <location evidence="2">Endoplasmic reticulum membrane</location>
    </subcellularLocation>
</comment>
<comment type="caution">
    <text evidence="10">The sequence shown here is derived from an EMBL/GenBank/DDBJ whole genome shotgun (WGS) entry which is preliminary data.</text>
</comment>
<keyword evidence="4 10" id="KW-0808">Transferase</keyword>
<evidence type="ECO:0000256" key="2">
    <source>
        <dbReference type="ARBA" id="ARBA00004586"/>
    </source>
</evidence>
<dbReference type="GO" id="GO:0012505">
    <property type="term" value="C:endomembrane system"/>
    <property type="evidence" value="ECO:0007669"/>
    <property type="project" value="UniProtKB-SubCell"/>
</dbReference>
<keyword evidence="6" id="KW-0256">Endoplasmic reticulum</keyword>
<feature type="transmembrane region" description="Helical" evidence="9">
    <location>
        <begin position="141"/>
        <end position="157"/>
    </location>
</feature>
<evidence type="ECO:0000256" key="8">
    <source>
        <dbReference type="ARBA" id="ARBA00023136"/>
    </source>
</evidence>
<evidence type="ECO:0000313" key="10">
    <source>
        <dbReference type="EMBL" id="NIK88871.1"/>
    </source>
</evidence>
<feature type="transmembrane region" description="Helical" evidence="9">
    <location>
        <begin position="104"/>
        <end position="129"/>
    </location>
</feature>
<dbReference type="RefSeq" id="WP_167083006.1">
    <property type="nucleotide sequence ID" value="NZ_BAAADC010000001.1"/>
</dbReference>
<dbReference type="PANTHER" id="PTHR22760">
    <property type="entry name" value="GLYCOSYLTRANSFERASE"/>
    <property type="match status" value="1"/>
</dbReference>
<dbReference type="Pfam" id="PF03901">
    <property type="entry name" value="Glyco_transf_22"/>
    <property type="match status" value="1"/>
</dbReference>
<evidence type="ECO:0000256" key="5">
    <source>
        <dbReference type="ARBA" id="ARBA00022692"/>
    </source>
</evidence>
<protein>
    <submittedName>
        <fullName evidence="10">Phosphatidylinositol glycan class B</fullName>
        <ecNumber evidence="10">2.4.1.-</ecNumber>
    </submittedName>
</protein>
<evidence type="ECO:0000313" key="11">
    <source>
        <dbReference type="Proteomes" id="UP000570514"/>
    </source>
</evidence>
<evidence type="ECO:0000256" key="7">
    <source>
        <dbReference type="ARBA" id="ARBA00022989"/>
    </source>
</evidence>
<proteinExistence type="predicted"/>
<dbReference type="InterPro" id="IPR005599">
    <property type="entry name" value="GPI_mannosylTrfase"/>
</dbReference>
<feature type="transmembrane region" description="Helical" evidence="9">
    <location>
        <begin position="332"/>
        <end position="351"/>
    </location>
</feature>
<feature type="transmembrane region" description="Helical" evidence="9">
    <location>
        <begin position="222"/>
        <end position="242"/>
    </location>
</feature>